<dbReference type="OrthoDB" id="4248138at2"/>
<proteinExistence type="predicted"/>
<feature type="region of interest" description="Disordered" evidence="1">
    <location>
        <begin position="1"/>
        <end position="33"/>
    </location>
</feature>
<evidence type="ECO:0000313" key="2">
    <source>
        <dbReference type="EMBL" id="AQS68460.1"/>
    </source>
</evidence>
<keyword evidence="3" id="KW-1185">Reference proteome</keyword>
<dbReference type="RefSeq" id="WP_055418726.1">
    <property type="nucleotide sequence ID" value="NZ_CP019724.1"/>
</dbReference>
<sequence length="74" mass="7778">MTDRENGGLAGRDRTASCGGPYGGESGPGDCGDPARFEVARHLRAPLWVCPVHLGPSLLLADGVLWPPGIRLVR</sequence>
<feature type="compositionally biased region" description="Gly residues" evidence="1">
    <location>
        <begin position="20"/>
        <end position="30"/>
    </location>
</feature>
<feature type="compositionally biased region" description="Basic and acidic residues" evidence="1">
    <location>
        <begin position="1"/>
        <end position="15"/>
    </location>
</feature>
<organism evidence="2 3">
    <name type="scientific">Streptomyces pactum</name>
    <dbReference type="NCBI Taxonomy" id="68249"/>
    <lineage>
        <taxon>Bacteria</taxon>
        <taxon>Bacillati</taxon>
        <taxon>Actinomycetota</taxon>
        <taxon>Actinomycetes</taxon>
        <taxon>Kitasatosporales</taxon>
        <taxon>Streptomycetaceae</taxon>
        <taxon>Streptomyces</taxon>
    </lineage>
</organism>
<reference evidence="2 3" key="1">
    <citation type="submission" date="2017-02" db="EMBL/GenBank/DDBJ databases">
        <title>Streptomyces pactum ACT12 Genome sequencing and assembly.</title>
        <authorList>
            <person name="Xue Q."/>
            <person name="Yan X."/>
            <person name="Jia L."/>
            <person name="Yan H."/>
        </authorList>
    </citation>
    <scope>NUCLEOTIDE SEQUENCE [LARGE SCALE GENOMIC DNA]</scope>
    <source>
        <strain evidence="2 3">ACT12</strain>
    </source>
</reference>
<dbReference type="KEGG" id="spac:B1H29_17320"/>
<dbReference type="Proteomes" id="UP000189443">
    <property type="component" value="Chromosome"/>
</dbReference>
<gene>
    <name evidence="2" type="ORF">B1H29_17320</name>
</gene>
<accession>A0A1S6J9M2</accession>
<protein>
    <submittedName>
        <fullName evidence="2">Uncharacterized protein</fullName>
    </submittedName>
</protein>
<dbReference type="AlphaFoldDB" id="A0A1S6J9M2"/>
<dbReference type="EMBL" id="CP019724">
    <property type="protein sequence ID" value="AQS68460.1"/>
    <property type="molecule type" value="Genomic_DNA"/>
</dbReference>
<evidence type="ECO:0000256" key="1">
    <source>
        <dbReference type="SAM" id="MobiDB-lite"/>
    </source>
</evidence>
<evidence type="ECO:0000313" key="3">
    <source>
        <dbReference type="Proteomes" id="UP000189443"/>
    </source>
</evidence>
<name>A0A1S6J9M2_9ACTN</name>
<dbReference type="STRING" id="68249.BC342_18095"/>